<comment type="caution">
    <text evidence="1">The sequence shown here is derived from an EMBL/GenBank/DDBJ whole genome shotgun (WGS) entry which is preliminary data.</text>
</comment>
<proteinExistence type="predicted"/>
<dbReference type="Proteomes" id="UP000005580">
    <property type="component" value="Unassembled WGS sequence"/>
</dbReference>
<dbReference type="NCBIfam" id="NF033832">
    <property type="entry name" value="sce7726_fam"/>
    <property type="match status" value="1"/>
</dbReference>
<protein>
    <recommendedName>
        <fullName evidence="3">Sce7726 family protein</fullName>
    </recommendedName>
</protein>
<dbReference type="InterPro" id="IPR047729">
    <property type="entry name" value="Sce7726-like"/>
</dbReference>
<keyword evidence="2" id="KW-1185">Reference proteome</keyword>
<dbReference type="EMBL" id="AEPE02000003">
    <property type="protein sequence ID" value="EFZ37393.1"/>
    <property type="molecule type" value="Genomic_DNA"/>
</dbReference>
<name>E7RNV0_9BACT</name>
<dbReference type="AlphaFoldDB" id="E7RNV0"/>
<evidence type="ECO:0000313" key="1">
    <source>
        <dbReference type="EMBL" id="EFZ37393.1"/>
    </source>
</evidence>
<organism evidence="1 2">
    <name type="scientific">Hoylesella oralis ATCC 33269</name>
    <dbReference type="NCBI Taxonomy" id="873533"/>
    <lineage>
        <taxon>Bacteria</taxon>
        <taxon>Pseudomonadati</taxon>
        <taxon>Bacteroidota</taxon>
        <taxon>Bacteroidia</taxon>
        <taxon>Bacteroidales</taxon>
        <taxon>Prevotellaceae</taxon>
        <taxon>Hoylesella</taxon>
    </lineage>
</organism>
<evidence type="ECO:0008006" key="3">
    <source>
        <dbReference type="Google" id="ProtNLM"/>
    </source>
</evidence>
<dbReference type="HOGENOM" id="CLU_114093_0_0_10"/>
<evidence type="ECO:0000313" key="2">
    <source>
        <dbReference type="Proteomes" id="UP000005580"/>
    </source>
</evidence>
<sequence>MALIMRPADGIKIAVIEYFIERYPGVIIGNEVMYGTTRKVVDLLVLYKGETYAIEIKSDKDDMRRLPEQLKEYSLIFDHTIVFTHPRYKDEVLSLVQPRVSVYEVLNGNVNKIKSSNTSNRTTKREMVYSISSVFLRKFLPAVKKMDSDMIRTQIIRNYDKVRYIICFFNFWNKN</sequence>
<reference evidence="1" key="1">
    <citation type="submission" date="2011-01" db="EMBL/GenBank/DDBJ databases">
        <authorList>
            <person name="Muzny D."/>
            <person name="Qin X."/>
            <person name="Buhay C."/>
            <person name="Dugan-Rocha S."/>
            <person name="Ding Y."/>
            <person name="Chen G."/>
            <person name="Hawes A."/>
            <person name="Holder M."/>
            <person name="Jhangiani S."/>
            <person name="Johnson A."/>
            <person name="Khan Z."/>
            <person name="Li Z."/>
            <person name="Liu W."/>
            <person name="Liu X."/>
            <person name="Perez L."/>
            <person name="Shen H."/>
            <person name="Wang Q."/>
            <person name="Watt J."/>
            <person name="Xi L."/>
            <person name="Xin Y."/>
            <person name="Zhou J."/>
            <person name="Deng J."/>
            <person name="Jiang H."/>
            <person name="Liu Y."/>
            <person name="Qu J."/>
            <person name="Song X.-Z."/>
            <person name="Zhang L."/>
            <person name="Villasana D."/>
            <person name="Johnson A."/>
            <person name="Liu J."/>
            <person name="Liyanage D."/>
            <person name="Lorensuhewa L."/>
            <person name="Robinson T."/>
            <person name="Song A."/>
            <person name="Song B.-B."/>
            <person name="Dinh H."/>
            <person name="Thornton R."/>
            <person name="Coyle M."/>
            <person name="Francisco L."/>
            <person name="Jackson L."/>
            <person name="Javaid M."/>
            <person name="Korchina V."/>
            <person name="Kovar C."/>
            <person name="Mata R."/>
            <person name="Mathew T."/>
            <person name="Ngo R."/>
            <person name="Nguyen L."/>
            <person name="Nguyen N."/>
            <person name="Okwuonu G."/>
            <person name="Ongeri F."/>
            <person name="Pham C."/>
            <person name="Simmons D."/>
            <person name="Wilczek-Boney K."/>
            <person name="Hale W."/>
            <person name="Jakkamsetti A."/>
            <person name="Pham P."/>
            <person name="Ruth R."/>
            <person name="San Lucas F."/>
            <person name="Warren J."/>
            <person name="Zhang J."/>
            <person name="Zhao Z."/>
            <person name="Zhou C."/>
            <person name="Zhu D."/>
            <person name="Lee S."/>
            <person name="Bess C."/>
            <person name="Blankenburg K."/>
            <person name="Forbes L."/>
            <person name="Fu Q."/>
            <person name="Gubbala S."/>
            <person name="Hirani K."/>
            <person name="Jayaseelan J.C."/>
            <person name="Lara F."/>
            <person name="Munidasa M."/>
            <person name="Palculict T."/>
            <person name="Patil S."/>
            <person name="Pu L.-L."/>
            <person name="Saada N."/>
            <person name="Tang L."/>
            <person name="Weissenberger G."/>
            <person name="Zhu Y."/>
            <person name="Hemphill L."/>
            <person name="Shang Y."/>
            <person name="Youmans B."/>
            <person name="Ayvaz T."/>
            <person name="Ross M."/>
            <person name="Santibanez J."/>
            <person name="Aqrawi P."/>
            <person name="Gross S."/>
            <person name="Joshi V."/>
            <person name="Fowler G."/>
            <person name="Nazareth L."/>
            <person name="Reid J."/>
            <person name="Worley K."/>
            <person name="Petrosino J."/>
            <person name="Highlander S."/>
            <person name="Gibbs R."/>
        </authorList>
    </citation>
    <scope>NUCLEOTIDE SEQUENCE [LARGE SCALE GENOMIC DNA]</scope>
    <source>
        <strain evidence="1">ATCC 33269</strain>
    </source>
</reference>
<accession>E7RNV0</accession>
<gene>
    <name evidence="1" type="ORF">HMPREF0663_10851</name>
</gene>
<dbReference type="RefSeq" id="WP_004368068.1">
    <property type="nucleotide sequence ID" value="NZ_GL833116.1"/>
</dbReference>